<dbReference type="Proteomes" id="UP000197092">
    <property type="component" value="Chromosome 2"/>
</dbReference>
<dbReference type="GO" id="GO:0015288">
    <property type="term" value="F:porin activity"/>
    <property type="evidence" value="ECO:0007669"/>
    <property type="project" value="InterPro"/>
</dbReference>
<dbReference type="InterPro" id="IPR033900">
    <property type="entry name" value="Gram_neg_porin_domain"/>
</dbReference>
<dbReference type="EMBL" id="CP018309">
    <property type="protein sequence ID" value="ASI91721.1"/>
    <property type="molecule type" value="Genomic_DNA"/>
</dbReference>
<evidence type="ECO:0000313" key="4">
    <source>
        <dbReference type="Proteomes" id="UP000197092"/>
    </source>
</evidence>
<dbReference type="Gene3D" id="2.40.160.10">
    <property type="entry name" value="Porin"/>
    <property type="match status" value="1"/>
</dbReference>
<keyword evidence="1" id="KW-0732">Signal</keyword>
<dbReference type="Pfam" id="PF13609">
    <property type="entry name" value="Porin_4"/>
    <property type="match status" value="1"/>
</dbReference>
<dbReference type="GO" id="GO:0016020">
    <property type="term" value="C:membrane"/>
    <property type="evidence" value="ECO:0007669"/>
    <property type="project" value="InterPro"/>
</dbReference>
<dbReference type="SUPFAM" id="SSF56935">
    <property type="entry name" value="Porins"/>
    <property type="match status" value="1"/>
</dbReference>
<reference evidence="4" key="1">
    <citation type="submission" date="2016-12" db="EMBL/GenBank/DDBJ databases">
        <title>Comparative genomic analysis reveals the diversity, evolution, and environmental adaptation strategies of the genus Vibrio.</title>
        <authorList>
            <person name="Lin H."/>
            <person name="Wang X."/>
            <person name="Zhang X.-H."/>
        </authorList>
    </citation>
    <scope>NUCLEOTIDE SEQUENCE [LARGE SCALE GENOMIC DNA]</scope>
    <source>
        <strain evidence="4">QT6D1</strain>
    </source>
</reference>
<dbReference type="AlphaFoldDB" id="A0AAN1FJE5"/>
<evidence type="ECO:0000256" key="1">
    <source>
        <dbReference type="SAM" id="SignalP"/>
    </source>
</evidence>
<evidence type="ECO:0000313" key="3">
    <source>
        <dbReference type="EMBL" id="ASI91721.1"/>
    </source>
</evidence>
<evidence type="ECO:0000259" key="2">
    <source>
        <dbReference type="Pfam" id="PF13609"/>
    </source>
</evidence>
<dbReference type="InterPro" id="IPR023614">
    <property type="entry name" value="Porin_dom_sf"/>
</dbReference>
<gene>
    <name evidence="3" type="ORF">BSZ05_17905</name>
</gene>
<sequence length="372" mass="41667">MTNKTSLLALLTTAISFPAISAIDITDNFSISGFGSTSWAKSDNETPLLINRDISDENCFDCDTTFGVQLDYFYDAFKASVQVVKRPQDNWSEPQLEWAYLSYSIGEFEGRGGRLRLPVFLASEYYYVGQAYTTARPNEEVYNSILGVTAFNGLSVTWNHSLTDELLLSLTPFVGFKDNNEVEFNSDLTLEFETNNMWGLNGQLIGDSFRVNFAYLDSNFDQTSKARNVPYEVAPGFTTVVPYVEVTQPDQNIKLYSLGAEYDFGQLKLMAEGQTNDLSASWYGSAGYRIQKFTPYFSYGQTYSKGSDNNPYEGKNGDSWTLGIRYDVLNNVSLNAEWQTFNSFGGQSGPFVSNPGSDTDANMYTVMLNFVF</sequence>
<feature type="chain" id="PRO_5042990863" evidence="1">
    <location>
        <begin position="22"/>
        <end position="372"/>
    </location>
</feature>
<proteinExistence type="predicted"/>
<organism evidence="3 4">
    <name type="scientific">Vibrio mediterranei</name>
    <dbReference type="NCBI Taxonomy" id="689"/>
    <lineage>
        <taxon>Bacteria</taxon>
        <taxon>Pseudomonadati</taxon>
        <taxon>Pseudomonadota</taxon>
        <taxon>Gammaproteobacteria</taxon>
        <taxon>Vibrionales</taxon>
        <taxon>Vibrionaceae</taxon>
        <taxon>Vibrio</taxon>
    </lineage>
</organism>
<name>A0AAN1FJE5_9VIBR</name>
<accession>A0AAN1FJE5</accession>
<protein>
    <submittedName>
        <fullName evidence="3">Sulfate ABC transporter permease</fullName>
    </submittedName>
</protein>
<feature type="signal peptide" evidence="1">
    <location>
        <begin position="1"/>
        <end position="21"/>
    </location>
</feature>
<dbReference type="KEGG" id="vsh:BSZ05_17905"/>
<feature type="domain" description="Porin" evidence="2">
    <location>
        <begin position="209"/>
        <end position="367"/>
    </location>
</feature>
<dbReference type="RefSeq" id="WP_088877822.1">
    <property type="nucleotide sequence ID" value="NZ_CP018309.1"/>
</dbReference>